<gene>
    <name evidence="2" type="ORF">LPJ53_006290</name>
</gene>
<keyword evidence="1" id="KW-0732">Signal</keyword>
<proteinExistence type="predicted"/>
<dbReference type="EMBL" id="JANBOJ010000629">
    <property type="protein sequence ID" value="KAJ1718822.1"/>
    <property type="molecule type" value="Genomic_DNA"/>
</dbReference>
<comment type="caution">
    <text evidence="2">The sequence shown here is derived from an EMBL/GenBank/DDBJ whole genome shotgun (WGS) entry which is preliminary data.</text>
</comment>
<feature type="chain" id="PRO_5040949498" evidence="1">
    <location>
        <begin position="19"/>
        <end position="110"/>
    </location>
</feature>
<dbReference type="AlphaFoldDB" id="A0A9W7XTP7"/>
<protein>
    <submittedName>
        <fullName evidence="2">Uncharacterized protein</fullName>
    </submittedName>
</protein>
<dbReference type="Proteomes" id="UP001149813">
    <property type="component" value="Unassembled WGS sequence"/>
</dbReference>
<reference evidence="2" key="1">
    <citation type="submission" date="2022-07" db="EMBL/GenBank/DDBJ databases">
        <title>Phylogenomic reconstructions and comparative analyses of Kickxellomycotina fungi.</title>
        <authorList>
            <person name="Reynolds N.K."/>
            <person name="Stajich J.E."/>
            <person name="Barry K."/>
            <person name="Grigoriev I.V."/>
            <person name="Crous P."/>
            <person name="Smith M.E."/>
        </authorList>
    </citation>
    <scope>NUCLEOTIDE SEQUENCE</scope>
    <source>
        <strain evidence="2">NBRC 32514</strain>
    </source>
</reference>
<name>A0A9W7XTP7_9FUNG</name>
<evidence type="ECO:0000313" key="3">
    <source>
        <dbReference type="Proteomes" id="UP001149813"/>
    </source>
</evidence>
<sequence>MKLSLVTALLFAVASAVAAPATPATPRTPASNTVVINYGSLSSLVQRDNQILGLLGDQINVLQDAVNSLKSTSSGSIVTTLVNQHNSAISALKKAKTALVNARNKTTGSL</sequence>
<feature type="signal peptide" evidence="1">
    <location>
        <begin position="1"/>
        <end position="18"/>
    </location>
</feature>
<keyword evidence="3" id="KW-1185">Reference proteome</keyword>
<accession>A0A9W7XTP7</accession>
<evidence type="ECO:0000256" key="1">
    <source>
        <dbReference type="SAM" id="SignalP"/>
    </source>
</evidence>
<dbReference type="OrthoDB" id="10378747at2759"/>
<evidence type="ECO:0000313" key="2">
    <source>
        <dbReference type="EMBL" id="KAJ1718822.1"/>
    </source>
</evidence>
<organism evidence="2 3">
    <name type="scientific">Coemansia erecta</name>
    <dbReference type="NCBI Taxonomy" id="147472"/>
    <lineage>
        <taxon>Eukaryota</taxon>
        <taxon>Fungi</taxon>
        <taxon>Fungi incertae sedis</taxon>
        <taxon>Zoopagomycota</taxon>
        <taxon>Kickxellomycotina</taxon>
        <taxon>Kickxellomycetes</taxon>
        <taxon>Kickxellales</taxon>
        <taxon>Kickxellaceae</taxon>
        <taxon>Coemansia</taxon>
    </lineage>
</organism>